<organism evidence="3 4">
    <name type="scientific">Oncorhynchus mykiss</name>
    <name type="common">Rainbow trout</name>
    <name type="synonym">Salmo gairdneri</name>
    <dbReference type="NCBI Taxonomy" id="8022"/>
    <lineage>
        <taxon>Eukaryota</taxon>
        <taxon>Metazoa</taxon>
        <taxon>Chordata</taxon>
        <taxon>Craniata</taxon>
        <taxon>Vertebrata</taxon>
        <taxon>Euteleostomi</taxon>
        <taxon>Actinopterygii</taxon>
        <taxon>Neopterygii</taxon>
        <taxon>Teleostei</taxon>
        <taxon>Protacanthopterygii</taxon>
        <taxon>Salmoniformes</taxon>
        <taxon>Salmonidae</taxon>
        <taxon>Salmoninae</taxon>
        <taxon>Oncorhynchus</taxon>
    </lineage>
</organism>
<feature type="compositionally biased region" description="Basic and acidic residues" evidence="1">
    <location>
        <begin position="1"/>
        <end position="12"/>
    </location>
</feature>
<feature type="region of interest" description="Disordered" evidence="1">
    <location>
        <begin position="165"/>
        <end position="186"/>
    </location>
</feature>
<feature type="domain" description="SERTA" evidence="2">
    <location>
        <begin position="42"/>
        <end position="68"/>
    </location>
</feature>
<reference evidence="3" key="2">
    <citation type="submission" date="2025-08" db="UniProtKB">
        <authorList>
            <consortium name="Ensembl"/>
        </authorList>
    </citation>
    <scope>IDENTIFICATION</scope>
</reference>
<name>A0A8K9Y6J1_ONCMY</name>
<sequence>SDGATEAHDHYNDSQPQRPQPRFLQDVSIPSKVSYNLQRQSIFNISLMKLYNHWLLSLERRVLINNMLSSLLLPPSDTLCPTLGDIEQHCPLSATPQTIITRTTTAANTIKTTTFPTASAEPLQTPSTITTTAKGQFKDCIRTGSPTLDGPVSLLDSRSIESRLMDTLPPPLPLSPPSGLDLNSSPSFSSSSSSGFFTDLAMDEILFADIDTSMYDFDTCTTPAAPSVMPSQPFNMDLTELDHIMEVLVGS</sequence>
<dbReference type="Proteomes" id="UP000694395">
    <property type="component" value="Chromosome 23"/>
</dbReference>
<feature type="compositionally biased region" description="Low complexity" evidence="1">
    <location>
        <begin position="177"/>
        <end position="186"/>
    </location>
</feature>
<proteinExistence type="predicted"/>
<dbReference type="Pfam" id="PF06031">
    <property type="entry name" value="SERTA"/>
    <property type="match status" value="1"/>
</dbReference>
<reference evidence="3" key="3">
    <citation type="submission" date="2025-09" db="UniProtKB">
        <authorList>
            <consortium name="Ensembl"/>
        </authorList>
    </citation>
    <scope>IDENTIFICATION</scope>
</reference>
<dbReference type="PANTHER" id="PTHR16277:SF10">
    <property type="entry name" value="SERTA DOMAIN-CONTAINING PROTEIN 2"/>
    <property type="match status" value="1"/>
</dbReference>
<dbReference type="PANTHER" id="PTHR16277">
    <property type="entry name" value="CELL DIVISION CYCLE ASSOCIATED PROTEIN 4/SERTA DOMAIN-CONTAINING PROTEIN 2"/>
    <property type="match status" value="1"/>
</dbReference>
<dbReference type="InterPro" id="IPR009263">
    <property type="entry name" value="SERTA_dom"/>
</dbReference>
<evidence type="ECO:0000313" key="4">
    <source>
        <dbReference type="Proteomes" id="UP000694395"/>
    </source>
</evidence>
<dbReference type="InterPro" id="IPR052262">
    <property type="entry name" value="E2F-SERTA_domain_protein"/>
</dbReference>
<dbReference type="Ensembl" id="ENSOMYT00000123308.1">
    <property type="protein sequence ID" value="ENSOMYP00000142785.1"/>
    <property type="gene ID" value="ENSOMYG00000069645.1"/>
</dbReference>
<evidence type="ECO:0000259" key="2">
    <source>
        <dbReference type="Pfam" id="PF06031"/>
    </source>
</evidence>
<reference evidence="3" key="1">
    <citation type="submission" date="2020-07" db="EMBL/GenBank/DDBJ databases">
        <title>A long reads based de novo assembly of the rainbow trout Arlee double haploid line genome.</title>
        <authorList>
            <person name="Gao G."/>
            <person name="Palti Y."/>
        </authorList>
    </citation>
    <scope>NUCLEOTIDE SEQUENCE [LARGE SCALE GENOMIC DNA]</scope>
</reference>
<protein>
    <recommendedName>
        <fullName evidence="2">SERTA domain-containing protein</fullName>
    </recommendedName>
</protein>
<keyword evidence="4" id="KW-1185">Reference proteome</keyword>
<accession>A0A8K9Y6J1</accession>
<dbReference type="GO" id="GO:0005634">
    <property type="term" value="C:nucleus"/>
    <property type="evidence" value="ECO:0007669"/>
    <property type="project" value="TreeGrafter"/>
</dbReference>
<evidence type="ECO:0000256" key="1">
    <source>
        <dbReference type="SAM" id="MobiDB-lite"/>
    </source>
</evidence>
<dbReference type="GeneTree" id="ENSGT01010000228098"/>
<dbReference type="AlphaFoldDB" id="A0A8K9Y6J1"/>
<feature type="region of interest" description="Disordered" evidence="1">
    <location>
        <begin position="1"/>
        <end position="21"/>
    </location>
</feature>
<evidence type="ECO:0000313" key="3">
    <source>
        <dbReference type="Ensembl" id="ENSOMYP00000142785.1"/>
    </source>
</evidence>